<dbReference type="Proteomes" id="UP000326903">
    <property type="component" value="Unassembled WGS sequence"/>
</dbReference>
<feature type="transmembrane region" description="Helical" evidence="1">
    <location>
        <begin position="47"/>
        <end position="68"/>
    </location>
</feature>
<evidence type="ECO:0000256" key="1">
    <source>
        <dbReference type="SAM" id="Phobius"/>
    </source>
</evidence>
<feature type="transmembrane region" description="Helical" evidence="1">
    <location>
        <begin position="146"/>
        <end position="168"/>
    </location>
</feature>
<name>A0A5J5IH64_9BACT</name>
<feature type="transmembrane region" description="Helical" evidence="1">
    <location>
        <begin position="80"/>
        <end position="100"/>
    </location>
</feature>
<keyword evidence="1" id="KW-0812">Transmembrane</keyword>
<dbReference type="RefSeq" id="WP_150415085.1">
    <property type="nucleotide sequence ID" value="NZ_VYQF01000003.1"/>
</dbReference>
<evidence type="ECO:0000313" key="2">
    <source>
        <dbReference type="EMBL" id="KAA9038410.1"/>
    </source>
</evidence>
<reference evidence="2 3" key="1">
    <citation type="submission" date="2019-09" db="EMBL/GenBank/DDBJ databases">
        <title>Draft genome sequence of Ginsengibacter sp. BR5-29.</title>
        <authorList>
            <person name="Im W.-T."/>
        </authorList>
    </citation>
    <scope>NUCLEOTIDE SEQUENCE [LARGE SCALE GENOMIC DNA]</scope>
    <source>
        <strain evidence="2 3">BR5-29</strain>
    </source>
</reference>
<feature type="transmembrane region" description="Helical" evidence="1">
    <location>
        <begin position="12"/>
        <end position="35"/>
    </location>
</feature>
<accession>A0A5J5IH64</accession>
<keyword evidence="3" id="KW-1185">Reference proteome</keyword>
<keyword evidence="1" id="KW-0472">Membrane</keyword>
<dbReference type="AlphaFoldDB" id="A0A5J5IH64"/>
<gene>
    <name evidence="2" type="ORF">FW778_12630</name>
</gene>
<keyword evidence="1" id="KW-1133">Transmembrane helix</keyword>
<evidence type="ECO:0000313" key="3">
    <source>
        <dbReference type="Proteomes" id="UP000326903"/>
    </source>
</evidence>
<feature type="transmembrane region" description="Helical" evidence="1">
    <location>
        <begin position="199"/>
        <end position="217"/>
    </location>
</feature>
<comment type="caution">
    <text evidence="2">The sequence shown here is derived from an EMBL/GenBank/DDBJ whole genome shotgun (WGS) entry which is preliminary data.</text>
</comment>
<proteinExistence type="predicted"/>
<organism evidence="2 3">
    <name type="scientific">Ginsengibacter hankyongi</name>
    <dbReference type="NCBI Taxonomy" id="2607284"/>
    <lineage>
        <taxon>Bacteria</taxon>
        <taxon>Pseudomonadati</taxon>
        <taxon>Bacteroidota</taxon>
        <taxon>Chitinophagia</taxon>
        <taxon>Chitinophagales</taxon>
        <taxon>Chitinophagaceae</taxon>
        <taxon>Ginsengibacter</taxon>
    </lineage>
</organism>
<feature type="transmembrane region" description="Helical" evidence="1">
    <location>
        <begin position="112"/>
        <end position="134"/>
    </location>
</feature>
<sequence>MERLQTIPYRRISLFFVFILALVTWGFYKTYIIFFPGFTGFSNIQHFHGAMMLTWMIILITQPLLIRSGKLGIHRAIGKLSYVVAPLLVVSIFLVSRMVYQRAAPLVLHKERIAMIALSIPYLVAFAIFYSLAIINRKKTYRHMRYMIGTSFLMVAPGLGRGLIIYFHNSLQDAVNYSNYFVMAIAAGLLINDIVKKRSFIPFAFVLFIFLLLHLAWNFRDSALWQNIGEGFAKMFF</sequence>
<dbReference type="EMBL" id="VYQF01000003">
    <property type="protein sequence ID" value="KAA9038410.1"/>
    <property type="molecule type" value="Genomic_DNA"/>
</dbReference>
<feature type="transmembrane region" description="Helical" evidence="1">
    <location>
        <begin position="174"/>
        <end position="192"/>
    </location>
</feature>
<protein>
    <submittedName>
        <fullName evidence="2">Uncharacterized protein</fullName>
    </submittedName>
</protein>